<evidence type="ECO:0000313" key="6">
    <source>
        <dbReference type="EMBL" id="MBP2397216.1"/>
    </source>
</evidence>
<dbReference type="SUPFAM" id="SSF102546">
    <property type="entry name" value="RbsD-like"/>
    <property type="match status" value="1"/>
</dbReference>
<keyword evidence="3" id="KW-0963">Cytoplasm</keyword>
<comment type="caution">
    <text evidence="6">The sequence shown here is derived from an EMBL/GenBank/DDBJ whole genome shotgun (WGS) entry which is preliminary data.</text>
</comment>
<sequence length="127" mass="13395">MLKSEILNAPLLAELAKLGHTDTVVVADFGLPIPRQTPVVDLAFVAGQLGFAQAMEVLARNLVIESSTLASEARGSVVEEWCTAQGLVPGYISHEELKAALPHAKLVIRTGEATAYANVVLSCGVPF</sequence>
<evidence type="ECO:0000256" key="3">
    <source>
        <dbReference type="ARBA" id="ARBA00022490"/>
    </source>
</evidence>
<comment type="catalytic activity">
    <reaction evidence="1">
        <text>beta-D-ribopyranose = beta-D-ribofuranose</text>
        <dbReference type="Rhea" id="RHEA:25432"/>
        <dbReference type="ChEBI" id="CHEBI:27476"/>
        <dbReference type="ChEBI" id="CHEBI:47002"/>
        <dbReference type="EC" id="5.4.99.62"/>
    </reaction>
</comment>
<dbReference type="RefSeq" id="WP_188949936.1">
    <property type="nucleotide sequence ID" value="NZ_BMPH01000018.1"/>
</dbReference>
<evidence type="ECO:0000313" key="7">
    <source>
        <dbReference type="Proteomes" id="UP001195422"/>
    </source>
</evidence>
<dbReference type="Proteomes" id="UP001195422">
    <property type="component" value="Unassembled WGS sequence"/>
</dbReference>
<name>A0ABS4XL33_GLUPR</name>
<organism evidence="6 7">
    <name type="scientific">Glutamicibacter protophormiae</name>
    <name type="common">Brevibacterium protophormiae</name>
    <dbReference type="NCBI Taxonomy" id="37930"/>
    <lineage>
        <taxon>Bacteria</taxon>
        <taxon>Bacillati</taxon>
        <taxon>Actinomycetota</taxon>
        <taxon>Actinomycetes</taxon>
        <taxon>Micrococcales</taxon>
        <taxon>Micrococcaceae</taxon>
        <taxon>Glutamicibacter</taxon>
    </lineage>
</organism>
<keyword evidence="5" id="KW-0119">Carbohydrate metabolism</keyword>
<evidence type="ECO:0000256" key="5">
    <source>
        <dbReference type="ARBA" id="ARBA00023277"/>
    </source>
</evidence>
<dbReference type="InterPro" id="IPR023064">
    <property type="entry name" value="D-ribose_pyranase"/>
</dbReference>
<dbReference type="PANTHER" id="PTHR37831">
    <property type="entry name" value="D-RIBOSE PYRANASE"/>
    <property type="match status" value="1"/>
</dbReference>
<dbReference type="Gene3D" id="3.40.1650.10">
    <property type="entry name" value="RbsD-like domain"/>
    <property type="match status" value="1"/>
</dbReference>
<keyword evidence="4 6" id="KW-0413">Isomerase</keyword>
<protein>
    <recommendedName>
        <fullName evidence="2">D-ribose pyranase</fullName>
        <ecNumber evidence="2">5.4.99.62</ecNumber>
    </recommendedName>
</protein>
<dbReference type="InterPro" id="IPR023750">
    <property type="entry name" value="RbsD-like_sf"/>
</dbReference>
<dbReference type="PANTHER" id="PTHR37831:SF1">
    <property type="entry name" value="D-RIBOSE PYRANASE"/>
    <property type="match status" value="1"/>
</dbReference>
<dbReference type="NCBIfam" id="NF008761">
    <property type="entry name" value="PRK11797.1"/>
    <property type="match status" value="1"/>
</dbReference>
<evidence type="ECO:0000256" key="1">
    <source>
        <dbReference type="ARBA" id="ARBA00000223"/>
    </source>
</evidence>
<proteinExistence type="predicted"/>
<reference evidence="6 7" key="1">
    <citation type="submission" date="2021-03" db="EMBL/GenBank/DDBJ databases">
        <title>Sequencing the genomes of 1000 actinobacteria strains.</title>
        <authorList>
            <person name="Klenk H.-P."/>
        </authorList>
    </citation>
    <scope>NUCLEOTIDE SEQUENCE [LARGE SCALE GENOMIC DNA]</scope>
    <source>
        <strain evidence="6 7">DSM 20168</strain>
    </source>
</reference>
<evidence type="ECO:0000256" key="2">
    <source>
        <dbReference type="ARBA" id="ARBA00012862"/>
    </source>
</evidence>
<dbReference type="InterPro" id="IPR007721">
    <property type="entry name" value="RbsD_FucU"/>
</dbReference>
<accession>A0ABS4XL33</accession>
<evidence type="ECO:0000256" key="4">
    <source>
        <dbReference type="ARBA" id="ARBA00023235"/>
    </source>
</evidence>
<gene>
    <name evidence="6" type="ORF">JOF39_000297</name>
</gene>
<dbReference type="EC" id="5.4.99.62" evidence="2"/>
<dbReference type="Pfam" id="PF05025">
    <property type="entry name" value="RbsD_FucU"/>
    <property type="match status" value="1"/>
</dbReference>
<dbReference type="GO" id="GO:0062193">
    <property type="term" value="F:D-ribose pyranase activity"/>
    <property type="evidence" value="ECO:0007669"/>
    <property type="project" value="UniProtKB-EC"/>
</dbReference>
<keyword evidence="7" id="KW-1185">Reference proteome</keyword>
<dbReference type="EMBL" id="JAGIOJ010000001">
    <property type="protein sequence ID" value="MBP2397216.1"/>
    <property type="molecule type" value="Genomic_DNA"/>
</dbReference>